<accession>A0ABS3LQ13</accession>
<comment type="caution">
    <text evidence="3">The sequence shown here is derived from an EMBL/GenBank/DDBJ whole genome shotgun (WGS) entry which is preliminary data.</text>
</comment>
<gene>
    <name evidence="3" type="ORF">J2D75_13390</name>
</gene>
<keyword evidence="3" id="KW-0012">Acyltransferase</keyword>
<dbReference type="Proteomes" id="UP000664399">
    <property type="component" value="Unassembled WGS sequence"/>
</dbReference>
<dbReference type="Pfam" id="PF01757">
    <property type="entry name" value="Acyl_transf_3"/>
    <property type="match status" value="1"/>
</dbReference>
<dbReference type="PANTHER" id="PTHR23028">
    <property type="entry name" value="ACETYLTRANSFERASE"/>
    <property type="match status" value="1"/>
</dbReference>
<keyword evidence="1" id="KW-1133">Transmembrane helix</keyword>
<feature type="domain" description="Acyltransferase 3" evidence="2">
    <location>
        <begin position="11"/>
        <end position="182"/>
    </location>
</feature>
<dbReference type="InterPro" id="IPR050879">
    <property type="entry name" value="Acyltransferase_3"/>
</dbReference>
<evidence type="ECO:0000259" key="2">
    <source>
        <dbReference type="Pfam" id="PF01757"/>
    </source>
</evidence>
<keyword evidence="4" id="KW-1185">Reference proteome</keyword>
<sequence>MPLTEPRGNLRFLDGLRGILCVIVVISHCVQLYLPSLRFTSDQTLKGRIEHYIACSPLNLFYSGLLPVSLFFVMSGFVISYKFNKTRDTSLITKVFIKRYFRFFIPISASYVIMYVLSCLFYPNHISIPHVLFETTFEAYFRNTKTINGVLWTISYELLGSFLIYSLLSIFGQKKIGYFSILYPSYLQ</sequence>
<dbReference type="PANTHER" id="PTHR23028:SF134">
    <property type="entry name" value="PUTATIVE (AFU_ORTHOLOGUE AFUA_4G08520)-RELATED"/>
    <property type="match status" value="1"/>
</dbReference>
<feature type="transmembrane region" description="Helical" evidence="1">
    <location>
        <begin position="12"/>
        <end position="34"/>
    </location>
</feature>
<evidence type="ECO:0000313" key="4">
    <source>
        <dbReference type="Proteomes" id="UP000664399"/>
    </source>
</evidence>
<dbReference type="EMBL" id="JAFVMG010000023">
    <property type="protein sequence ID" value="MBO1329462.1"/>
    <property type="molecule type" value="Genomic_DNA"/>
</dbReference>
<reference evidence="3 4" key="1">
    <citation type="submission" date="2021-03" db="EMBL/GenBank/DDBJ databases">
        <title>The complete genome sequence of Acetobacter suratthaniensis TBRC 1719.</title>
        <authorList>
            <person name="Charoenyingcharoen P."/>
            <person name="Yukphan P."/>
        </authorList>
    </citation>
    <scope>NUCLEOTIDE SEQUENCE [LARGE SCALE GENOMIC DNA]</scope>
    <source>
        <strain evidence="3 4">TBRC 1719</strain>
    </source>
</reference>
<organism evidence="3 4">
    <name type="scientific">Acetobacter suratthaniensis</name>
    <dbReference type="NCBI Taxonomy" id="1502841"/>
    <lineage>
        <taxon>Bacteria</taxon>
        <taxon>Pseudomonadati</taxon>
        <taxon>Pseudomonadota</taxon>
        <taxon>Alphaproteobacteria</taxon>
        <taxon>Acetobacterales</taxon>
        <taxon>Acetobacteraceae</taxon>
        <taxon>Acetobacter</taxon>
    </lineage>
</organism>
<feature type="transmembrane region" description="Helical" evidence="1">
    <location>
        <begin position="100"/>
        <end position="123"/>
    </location>
</feature>
<keyword evidence="1" id="KW-0812">Transmembrane</keyword>
<feature type="transmembrane region" description="Helical" evidence="1">
    <location>
        <begin position="60"/>
        <end position="79"/>
    </location>
</feature>
<keyword evidence="1" id="KW-0472">Membrane</keyword>
<name>A0ABS3LQ13_9PROT</name>
<evidence type="ECO:0000256" key="1">
    <source>
        <dbReference type="SAM" id="Phobius"/>
    </source>
</evidence>
<proteinExistence type="predicted"/>
<feature type="transmembrane region" description="Helical" evidence="1">
    <location>
        <begin position="150"/>
        <end position="171"/>
    </location>
</feature>
<protein>
    <submittedName>
        <fullName evidence="3">Acyltransferase family protein</fullName>
    </submittedName>
</protein>
<evidence type="ECO:0000313" key="3">
    <source>
        <dbReference type="EMBL" id="MBO1329462.1"/>
    </source>
</evidence>
<dbReference type="InterPro" id="IPR002656">
    <property type="entry name" value="Acyl_transf_3_dom"/>
</dbReference>
<dbReference type="GO" id="GO:0016746">
    <property type="term" value="F:acyltransferase activity"/>
    <property type="evidence" value="ECO:0007669"/>
    <property type="project" value="UniProtKB-KW"/>
</dbReference>
<keyword evidence="3" id="KW-0808">Transferase</keyword>